<dbReference type="InterPro" id="IPR050834">
    <property type="entry name" value="Glycosyltransf_2"/>
</dbReference>
<accession>A0A2T9JZP5</accession>
<organism evidence="2 3">
    <name type="scientific">Caulobacter endophyticus</name>
    <dbReference type="NCBI Taxonomy" id="2172652"/>
    <lineage>
        <taxon>Bacteria</taxon>
        <taxon>Pseudomonadati</taxon>
        <taxon>Pseudomonadota</taxon>
        <taxon>Alphaproteobacteria</taxon>
        <taxon>Caulobacterales</taxon>
        <taxon>Caulobacteraceae</taxon>
        <taxon>Caulobacter</taxon>
    </lineage>
</organism>
<proteinExistence type="predicted"/>
<evidence type="ECO:0000313" key="3">
    <source>
        <dbReference type="Proteomes" id="UP000245073"/>
    </source>
</evidence>
<dbReference type="AlphaFoldDB" id="A0A2T9JZP5"/>
<gene>
    <name evidence="2" type="ORF">DDF67_12580</name>
</gene>
<dbReference type="RefSeq" id="WP_109101231.1">
    <property type="nucleotide sequence ID" value="NZ_QDKQ01000043.1"/>
</dbReference>
<dbReference type="PANTHER" id="PTHR43685:SF2">
    <property type="entry name" value="GLYCOSYLTRANSFERASE 2-LIKE DOMAIN-CONTAINING PROTEIN"/>
    <property type="match status" value="1"/>
</dbReference>
<name>A0A2T9JZP5_9CAUL</name>
<dbReference type="Proteomes" id="UP000245073">
    <property type="component" value="Unassembled WGS sequence"/>
</dbReference>
<dbReference type="EMBL" id="QDKQ01000043">
    <property type="protein sequence ID" value="PVM89167.1"/>
    <property type="molecule type" value="Genomic_DNA"/>
</dbReference>
<sequence length="323" mass="36250">MATSKVLVLVPSYNHGPFIKARIESILTQDYEGLDLLVIDDGSTDNTAAYLRGLSGDNVTVRIRERNSGSPFSAWRDAAAIAGKYDYVWIAESDDLAMPGFLSRAVAAMDANPDAAFYYCNSWHIDEEDEKIGHTINYLSLQFKGQDWSKAAVIDGADFNSRHQIFGNAVPNMSSVLMRRDSFQAAVDDKLDRYRLAADWFFVGRLANSGKVLFDPWTGNGFRHHSRTARAETRLERQAFEYFRAIQIVGGLRGVDREAFDESMKRCTVMFLHQRGSPVKFVSQALKIDMSGTFKVFAHLLGRALRHPKLLGGAMNYVVRRSS</sequence>
<dbReference type="SUPFAM" id="SSF53448">
    <property type="entry name" value="Nucleotide-diphospho-sugar transferases"/>
    <property type="match status" value="1"/>
</dbReference>
<dbReference type="PANTHER" id="PTHR43685">
    <property type="entry name" value="GLYCOSYLTRANSFERASE"/>
    <property type="match status" value="1"/>
</dbReference>
<feature type="domain" description="Glycosyltransferase 2-like" evidence="1">
    <location>
        <begin position="8"/>
        <end position="148"/>
    </location>
</feature>
<dbReference type="InterPro" id="IPR001173">
    <property type="entry name" value="Glyco_trans_2-like"/>
</dbReference>
<protein>
    <recommendedName>
        <fullName evidence="1">Glycosyltransferase 2-like domain-containing protein</fullName>
    </recommendedName>
</protein>
<dbReference type="OrthoDB" id="9815923at2"/>
<keyword evidence="3" id="KW-1185">Reference proteome</keyword>
<dbReference type="Gene3D" id="3.90.550.10">
    <property type="entry name" value="Spore Coat Polysaccharide Biosynthesis Protein SpsA, Chain A"/>
    <property type="match status" value="1"/>
</dbReference>
<comment type="caution">
    <text evidence="2">The sequence shown here is derived from an EMBL/GenBank/DDBJ whole genome shotgun (WGS) entry which is preliminary data.</text>
</comment>
<evidence type="ECO:0000259" key="1">
    <source>
        <dbReference type="Pfam" id="PF00535"/>
    </source>
</evidence>
<evidence type="ECO:0000313" key="2">
    <source>
        <dbReference type="EMBL" id="PVM89167.1"/>
    </source>
</evidence>
<reference evidence="2 3" key="1">
    <citation type="submission" date="2018-04" db="EMBL/GenBank/DDBJ databases">
        <title>The genome sequence of Caulobacter sp. 744.</title>
        <authorList>
            <person name="Gao J."/>
            <person name="Sun J."/>
        </authorList>
    </citation>
    <scope>NUCLEOTIDE SEQUENCE [LARGE SCALE GENOMIC DNA]</scope>
    <source>
        <strain evidence="2 3">774</strain>
    </source>
</reference>
<dbReference type="Pfam" id="PF00535">
    <property type="entry name" value="Glycos_transf_2"/>
    <property type="match status" value="1"/>
</dbReference>
<dbReference type="CDD" id="cd00761">
    <property type="entry name" value="Glyco_tranf_GTA_type"/>
    <property type="match status" value="1"/>
</dbReference>
<dbReference type="InterPro" id="IPR029044">
    <property type="entry name" value="Nucleotide-diphossugar_trans"/>
</dbReference>